<feature type="region of interest" description="Disordered" evidence="1">
    <location>
        <begin position="240"/>
        <end position="404"/>
    </location>
</feature>
<feature type="compositionally biased region" description="Polar residues" evidence="1">
    <location>
        <begin position="153"/>
        <end position="162"/>
    </location>
</feature>
<dbReference type="EMBL" id="JARJCN010000031">
    <property type="protein sequence ID" value="KAJ7086398.1"/>
    <property type="molecule type" value="Genomic_DNA"/>
</dbReference>
<feature type="compositionally biased region" description="Low complexity" evidence="1">
    <location>
        <begin position="317"/>
        <end position="337"/>
    </location>
</feature>
<name>A0AAD6U6F7_9AGAR</name>
<comment type="caution">
    <text evidence="2">The sequence shown here is derived from an EMBL/GenBank/DDBJ whole genome shotgun (WGS) entry which is preliminary data.</text>
</comment>
<feature type="region of interest" description="Disordered" evidence="1">
    <location>
        <begin position="114"/>
        <end position="205"/>
    </location>
</feature>
<feature type="compositionally biased region" description="Pro residues" evidence="1">
    <location>
        <begin position="166"/>
        <end position="202"/>
    </location>
</feature>
<feature type="compositionally biased region" description="Acidic residues" evidence="1">
    <location>
        <begin position="462"/>
        <end position="478"/>
    </location>
</feature>
<accession>A0AAD6U6F7</accession>
<feature type="region of interest" description="Disordered" evidence="1">
    <location>
        <begin position="427"/>
        <end position="529"/>
    </location>
</feature>
<evidence type="ECO:0000313" key="3">
    <source>
        <dbReference type="Proteomes" id="UP001222325"/>
    </source>
</evidence>
<reference evidence="2" key="1">
    <citation type="submission" date="2023-03" db="EMBL/GenBank/DDBJ databases">
        <title>Massive genome expansion in bonnet fungi (Mycena s.s.) driven by repeated elements and novel gene families across ecological guilds.</title>
        <authorList>
            <consortium name="Lawrence Berkeley National Laboratory"/>
            <person name="Harder C.B."/>
            <person name="Miyauchi S."/>
            <person name="Viragh M."/>
            <person name="Kuo A."/>
            <person name="Thoen E."/>
            <person name="Andreopoulos B."/>
            <person name="Lu D."/>
            <person name="Skrede I."/>
            <person name="Drula E."/>
            <person name="Henrissat B."/>
            <person name="Morin E."/>
            <person name="Kohler A."/>
            <person name="Barry K."/>
            <person name="LaButti K."/>
            <person name="Morin E."/>
            <person name="Salamov A."/>
            <person name="Lipzen A."/>
            <person name="Mereny Z."/>
            <person name="Hegedus B."/>
            <person name="Baldrian P."/>
            <person name="Stursova M."/>
            <person name="Weitz H."/>
            <person name="Taylor A."/>
            <person name="Grigoriev I.V."/>
            <person name="Nagy L.G."/>
            <person name="Martin F."/>
            <person name="Kauserud H."/>
        </authorList>
    </citation>
    <scope>NUCLEOTIDE SEQUENCE</scope>
    <source>
        <strain evidence="2">CBHHK173m</strain>
    </source>
</reference>
<proteinExistence type="predicted"/>
<evidence type="ECO:0000256" key="1">
    <source>
        <dbReference type="SAM" id="MobiDB-lite"/>
    </source>
</evidence>
<keyword evidence="3" id="KW-1185">Reference proteome</keyword>
<feature type="compositionally biased region" description="Basic and acidic residues" evidence="1">
    <location>
        <begin position="341"/>
        <end position="353"/>
    </location>
</feature>
<organism evidence="2 3">
    <name type="scientific">Mycena belliarum</name>
    <dbReference type="NCBI Taxonomy" id="1033014"/>
    <lineage>
        <taxon>Eukaryota</taxon>
        <taxon>Fungi</taxon>
        <taxon>Dikarya</taxon>
        <taxon>Basidiomycota</taxon>
        <taxon>Agaricomycotina</taxon>
        <taxon>Agaricomycetes</taxon>
        <taxon>Agaricomycetidae</taxon>
        <taxon>Agaricales</taxon>
        <taxon>Marasmiineae</taxon>
        <taxon>Mycenaceae</taxon>
        <taxon>Mycena</taxon>
    </lineage>
</organism>
<gene>
    <name evidence="2" type="ORF">B0H15DRAFT_931441</name>
</gene>
<feature type="compositionally biased region" description="Basic and acidic residues" evidence="1">
    <location>
        <begin position="496"/>
        <end position="515"/>
    </location>
</feature>
<evidence type="ECO:0000313" key="2">
    <source>
        <dbReference type="EMBL" id="KAJ7086398.1"/>
    </source>
</evidence>
<sequence>MRPLSLHTSALNDAEYTLFTENLGSLLDSDCDEPEAQTMSIREVRAWMRGRYPGITAATIDQILALFPSKDAIRGGEFFAALRLVLHVESGKEVDRALAFVQVHPGSAAAVPPPISAPATFPLSQKASGGSPEPPITRSPQRRNPFLPVTPSLVRSKTAPTSSPAPILPPRKAPAPPTAPVPPPRHPPLPPRSASPPKPPTPAHITSTLMKQSLQASKTGQWLKQGQARLEQERVLQVLRSSSLTPRPAAPIENDYASSSSSDSARGRGHAPSIPPSASSLEQVALASPSPALQRAFDDAYRDRDAALPPPTHPARKSAPPSASSRASASSGSSSHLPPSPERDREHKRERPAKPPPPPKPRSLTGAPAESPFASPPLQTRLKRSNSLRHSPPPPMPRARARPESVHALLGGIAALRLTDGLGSLRAAAAGAAAESPFGDPVSPRARGEEREALVARRAESESEDSSSDSDVGTDADADGGWVGVGRFGESEADLEEPKRGERRRSAVSRERDSLKWPVDVEGEGWRPL</sequence>
<dbReference type="AlphaFoldDB" id="A0AAD6U6F7"/>
<protein>
    <submittedName>
        <fullName evidence="2">Uncharacterized protein</fullName>
    </submittedName>
</protein>
<feature type="compositionally biased region" description="Basic and acidic residues" evidence="1">
    <location>
        <begin position="296"/>
        <end position="306"/>
    </location>
</feature>
<dbReference type="Proteomes" id="UP001222325">
    <property type="component" value="Unassembled WGS sequence"/>
</dbReference>
<feature type="compositionally biased region" description="Basic and acidic residues" evidence="1">
    <location>
        <begin position="446"/>
        <end position="461"/>
    </location>
</feature>